<proteinExistence type="predicted"/>
<dbReference type="PANTHER" id="PTHR12110:SF41">
    <property type="entry name" value="INOSOSE DEHYDRATASE"/>
    <property type="match status" value="1"/>
</dbReference>
<organism evidence="2 3">
    <name type="scientific">Candidatus Fervidibacter sacchari</name>
    <dbReference type="NCBI Taxonomy" id="1448929"/>
    <lineage>
        <taxon>Bacteria</taxon>
        <taxon>Candidatus Fervidibacterota</taxon>
        <taxon>Candidatus Fervidibacter</taxon>
    </lineage>
</organism>
<dbReference type="Gene3D" id="3.20.20.150">
    <property type="entry name" value="Divalent-metal-dependent TIM barrel enzymes"/>
    <property type="match status" value="1"/>
</dbReference>
<name>A0ABT2EMM5_9BACT</name>
<dbReference type="Proteomes" id="UP001204798">
    <property type="component" value="Unassembled WGS sequence"/>
</dbReference>
<dbReference type="SUPFAM" id="SSF51658">
    <property type="entry name" value="Xylose isomerase-like"/>
    <property type="match status" value="1"/>
</dbReference>
<comment type="caution">
    <text evidence="2">The sequence shown here is derived from an EMBL/GenBank/DDBJ whole genome shotgun (WGS) entry which is preliminary data.</text>
</comment>
<evidence type="ECO:0000259" key="1">
    <source>
        <dbReference type="Pfam" id="PF01261"/>
    </source>
</evidence>
<reference evidence="2 3" key="1">
    <citation type="submission" date="2022-08" db="EMBL/GenBank/DDBJ databases">
        <title>Bacterial and archaeal communities from various locations to study Microbial Dark Matter (Phase II).</title>
        <authorList>
            <person name="Stepanauskas R."/>
        </authorList>
    </citation>
    <scope>NUCLEOTIDE SEQUENCE [LARGE SCALE GENOMIC DNA]</scope>
    <source>
        <strain evidence="2 3">PD1</strain>
    </source>
</reference>
<accession>A0ABT2EMM5</accession>
<dbReference type="GO" id="GO:0016853">
    <property type="term" value="F:isomerase activity"/>
    <property type="evidence" value="ECO:0007669"/>
    <property type="project" value="UniProtKB-KW"/>
</dbReference>
<sequence>MRPRIGWGPVRLLAPMLSEGKPTLSELFAMARDFGVDTIELHHAMIPTYDRRTLDEIAGLLQRYGLRLSMLTCAPDFTHPDPDERERQLDEMKTKVVAAWVLGAEGVRVTVGCAHEEVSREQGINWAVEMLLRLAEFAHPRGVKLGLENHYKDRLWELPDFAFDPDVFLEVAEKLKGTPVGINFDCANPLMVNRDPIPILRAVADRVWHVHVSDRKAGEYAHRVLGDGDVPLGAIFAELSKLGFSGVISLEDGQAYAGDEGTKRSLAFMREQISRYWGH</sequence>
<protein>
    <submittedName>
        <fullName evidence="2">Sugar phosphate isomerase/epimerase</fullName>
    </submittedName>
</protein>
<dbReference type="Pfam" id="PF01261">
    <property type="entry name" value="AP_endonuc_2"/>
    <property type="match status" value="1"/>
</dbReference>
<dbReference type="EMBL" id="JANUCP010000002">
    <property type="protein sequence ID" value="MCS3919201.1"/>
    <property type="molecule type" value="Genomic_DNA"/>
</dbReference>
<dbReference type="RefSeq" id="WP_259095402.1">
    <property type="nucleotide sequence ID" value="NZ_CP130454.1"/>
</dbReference>
<keyword evidence="2" id="KW-0413">Isomerase</keyword>
<gene>
    <name evidence="2" type="ORF">M2350_001601</name>
</gene>
<dbReference type="InterPro" id="IPR013022">
    <property type="entry name" value="Xyl_isomerase-like_TIM-brl"/>
</dbReference>
<dbReference type="InterPro" id="IPR050312">
    <property type="entry name" value="IolE/XylAMocC-like"/>
</dbReference>
<evidence type="ECO:0000313" key="2">
    <source>
        <dbReference type="EMBL" id="MCS3919201.1"/>
    </source>
</evidence>
<feature type="domain" description="Xylose isomerase-like TIM barrel" evidence="1">
    <location>
        <begin position="28"/>
        <end position="271"/>
    </location>
</feature>
<dbReference type="PANTHER" id="PTHR12110">
    <property type="entry name" value="HYDROXYPYRUVATE ISOMERASE"/>
    <property type="match status" value="1"/>
</dbReference>
<evidence type="ECO:0000313" key="3">
    <source>
        <dbReference type="Proteomes" id="UP001204798"/>
    </source>
</evidence>
<keyword evidence="3" id="KW-1185">Reference proteome</keyword>
<dbReference type="InterPro" id="IPR036237">
    <property type="entry name" value="Xyl_isomerase-like_sf"/>
</dbReference>